<gene>
    <name evidence="3" type="ORF">ACFSAS_09225</name>
</gene>
<dbReference type="InterPro" id="IPR040624">
    <property type="entry name" value="HalOD1"/>
</dbReference>
<evidence type="ECO:0000313" key="4">
    <source>
        <dbReference type="Proteomes" id="UP001597092"/>
    </source>
</evidence>
<name>A0ABD6DXT9_9EURY</name>
<comment type="caution">
    <text evidence="3">The sequence shown here is derived from an EMBL/GenBank/DDBJ whole genome shotgun (WGS) entry which is preliminary data.</text>
</comment>
<dbReference type="Pfam" id="PF18545">
    <property type="entry name" value="HalOD1"/>
    <property type="match status" value="1"/>
</dbReference>
<feature type="domain" description="Halobacterial output" evidence="2">
    <location>
        <begin position="36"/>
        <end position="106"/>
    </location>
</feature>
<feature type="region of interest" description="Disordered" evidence="1">
    <location>
        <begin position="1"/>
        <end position="27"/>
    </location>
</feature>
<proteinExistence type="predicted"/>
<evidence type="ECO:0000259" key="2">
    <source>
        <dbReference type="Pfam" id="PF18545"/>
    </source>
</evidence>
<feature type="compositionally biased region" description="Basic and acidic residues" evidence="1">
    <location>
        <begin position="1"/>
        <end position="11"/>
    </location>
</feature>
<accession>A0ABD6DXT9</accession>
<organism evidence="3 4">
    <name type="scientific">Halobellus litoreus</name>
    <dbReference type="NCBI Taxonomy" id="755310"/>
    <lineage>
        <taxon>Archaea</taxon>
        <taxon>Methanobacteriati</taxon>
        <taxon>Methanobacteriota</taxon>
        <taxon>Stenosarchaea group</taxon>
        <taxon>Halobacteria</taxon>
        <taxon>Halobacteriales</taxon>
        <taxon>Haloferacaceae</taxon>
        <taxon>Halobellus</taxon>
    </lineage>
</organism>
<keyword evidence="4" id="KW-1185">Reference proteome</keyword>
<dbReference type="EMBL" id="JBHUDP010000002">
    <property type="protein sequence ID" value="MFD1685790.1"/>
    <property type="molecule type" value="Genomic_DNA"/>
</dbReference>
<evidence type="ECO:0000313" key="3">
    <source>
        <dbReference type="EMBL" id="MFD1685790.1"/>
    </source>
</evidence>
<protein>
    <submittedName>
        <fullName evidence="3">HalOD1 output domain-containing protein</fullName>
    </submittedName>
</protein>
<reference evidence="3 4" key="1">
    <citation type="journal article" date="2019" name="Int. J. Syst. Evol. Microbiol.">
        <title>The Global Catalogue of Microorganisms (GCM) 10K type strain sequencing project: providing services to taxonomists for standard genome sequencing and annotation.</title>
        <authorList>
            <consortium name="The Broad Institute Genomics Platform"/>
            <consortium name="The Broad Institute Genome Sequencing Center for Infectious Disease"/>
            <person name="Wu L."/>
            <person name="Ma J."/>
        </authorList>
    </citation>
    <scope>NUCLEOTIDE SEQUENCE [LARGE SCALE GENOMIC DNA]</scope>
    <source>
        <strain evidence="3 4">CGMCC 1.10387</strain>
    </source>
</reference>
<sequence>MINHSDPRPPDDADADAGVDSEGADADSVVYRRSDGESPAHSVVQAVAEATQRDPTELRPLYEVIDTDALDDLIDGGSERVQAPDELRIDFQFEGCQVAVYADGRTVASRPTSAPR</sequence>
<dbReference type="Proteomes" id="UP001597092">
    <property type="component" value="Unassembled WGS sequence"/>
</dbReference>
<dbReference type="RefSeq" id="WP_256306120.1">
    <property type="nucleotide sequence ID" value="NZ_JANHAW010000001.1"/>
</dbReference>
<feature type="compositionally biased region" description="Acidic residues" evidence="1">
    <location>
        <begin position="12"/>
        <end position="25"/>
    </location>
</feature>
<evidence type="ECO:0000256" key="1">
    <source>
        <dbReference type="SAM" id="MobiDB-lite"/>
    </source>
</evidence>
<dbReference type="AlphaFoldDB" id="A0ABD6DXT9"/>